<reference evidence="14" key="1">
    <citation type="submission" date="2025-08" db="UniProtKB">
        <authorList>
            <consortium name="Ensembl"/>
        </authorList>
    </citation>
    <scope>IDENTIFICATION</scope>
</reference>
<evidence type="ECO:0000256" key="7">
    <source>
        <dbReference type="ARBA" id="ARBA00022833"/>
    </source>
</evidence>
<keyword evidence="5" id="KW-0677">Repeat</keyword>
<feature type="domain" description="C2H2-type" evidence="13">
    <location>
        <begin position="16"/>
        <end position="43"/>
    </location>
</feature>
<dbReference type="Pfam" id="PF00096">
    <property type="entry name" value="zf-C2H2"/>
    <property type="match status" value="1"/>
</dbReference>
<keyword evidence="6 12" id="KW-0863">Zinc-finger</keyword>
<dbReference type="InterPro" id="IPR013087">
    <property type="entry name" value="Znf_C2H2_type"/>
</dbReference>
<evidence type="ECO:0000256" key="2">
    <source>
        <dbReference type="ARBA" id="ARBA00004123"/>
    </source>
</evidence>
<evidence type="ECO:0000256" key="9">
    <source>
        <dbReference type="ARBA" id="ARBA00023125"/>
    </source>
</evidence>
<dbReference type="PANTHER" id="PTHR23235:SF152">
    <property type="entry name" value="SI:DKEY-210J14.3"/>
    <property type="match status" value="1"/>
</dbReference>
<evidence type="ECO:0000259" key="13">
    <source>
        <dbReference type="PROSITE" id="PS50157"/>
    </source>
</evidence>
<keyword evidence="7" id="KW-0862">Zinc</keyword>
<dbReference type="PROSITE" id="PS50157">
    <property type="entry name" value="ZINC_FINGER_C2H2_2"/>
    <property type="match status" value="2"/>
</dbReference>
<evidence type="ECO:0000256" key="8">
    <source>
        <dbReference type="ARBA" id="ARBA00023015"/>
    </source>
</evidence>
<name>A0A8C0GVP5_CHEAB</name>
<keyword evidence="11" id="KW-0539">Nucleus</keyword>
<evidence type="ECO:0000256" key="11">
    <source>
        <dbReference type="ARBA" id="ARBA00023242"/>
    </source>
</evidence>
<dbReference type="PANTHER" id="PTHR23235">
    <property type="entry name" value="KRUEPPEL-LIKE TRANSCRIPTION FACTOR"/>
    <property type="match status" value="1"/>
</dbReference>
<dbReference type="GO" id="GO:0000981">
    <property type="term" value="F:DNA-binding transcription factor activity, RNA polymerase II-specific"/>
    <property type="evidence" value="ECO:0007669"/>
    <property type="project" value="TreeGrafter"/>
</dbReference>
<accession>A0A8C0GVP5</accession>
<comment type="similarity">
    <text evidence="3">Belongs to the krueppel C2H2-type zinc-finger protein family.</text>
</comment>
<evidence type="ECO:0000256" key="10">
    <source>
        <dbReference type="ARBA" id="ARBA00023163"/>
    </source>
</evidence>
<dbReference type="SUPFAM" id="SSF57667">
    <property type="entry name" value="beta-beta-alpha zinc fingers"/>
    <property type="match status" value="1"/>
</dbReference>
<organism evidence="14 15">
    <name type="scientific">Chelonoidis abingdonii</name>
    <name type="common">Abingdon island giant tortoise</name>
    <name type="synonym">Testudo abingdonii</name>
    <dbReference type="NCBI Taxonomy" id="106734"/>
    <lineage>
        <taxon>Eukaryota</taxon>
        <taxon>Metazoa</taxon>
        <taxon>Chordata</taxon>
        <taxon>Craniata</taxon>
        <taxon>Vertebrata</taxon>
        <taxon>Euteleostomi</taxon>
        <taxon>Archelosauria</taxon>
        <taxon>Testudinata</taxon>
        <taxon>Testudines</taxon>
        <taxon>Cryptodira</taxon>
        <taxon>Durocryptodira</taxon>
        <taxon>Testudinoidea</taxon>
        <taxon>Testudinidae</taxon>
        <taxon>Chelonoidis</taxon>
    </lineage>
</organism>
<dbReference type="GO" id="GO:0005634">
    <property type="term" value="C:nucleus"/>
    <property type="evidence" value="ECO:0007669"/>
    <property type="project" value="UniProtKB-SubCell"/>
</dbReference>
<dbReference type="Ensembl" id="ENSCABT00000014589.1">
    <property type="protein sequence ID" value="ENSCABP00000013298.1"/>
    <property type="gene ID" value="ENSCABG00000009974.1"/>
</dbReference>
<evidence type="ECO:0000256" key="3">
    <source>
        <dbReference type="ARBA" id="ARBA00006991"/>
    </source>
</evidence>
<evidence type="ECO:0000256" key="6">
    <source>
        <dbReference type="ARBA" id="ARBA00022771"/>
    </source>
</evidence>
<dbReference type="FunFam" id="3.30.160.60:FF:000360">
    <property type="entry name" value="zinc finger protein 572"/>
    <property type="match status" value="1"/>
</dbReference>
<protein>
    <recommendedName>
        <fullName evidence="13">C2H2-type domain-containing protein</fullName>
    </recommendedName>
</protein>
<dbReference type="FunFam" id="3.30.160.60:FF:002716">
    <property type="entry name" value="Zinc finger protein 212"/>
    <property type="match status" value="1"/>
</dbReference>
<dbReference type="SMART" id="SM00355">
    <property type="entry name" value="ZnF_C2H2"/>
    <property type="match status" value="2"/>
</dbReference>
<keyword evidence="10" id="KW-0804">Transcription</keyword>
<dbReference type="OMA" id="LECTAKA"/>
<dbReference type="Proteomes" id="UP000694404">
    <property type="component" value="Unplaced"/>
</dbReference>
<comment type="subcellular location">
    <subcellularLocation>
        <location evidence="2">Nucleus</location>
    </subcellularLocation>
</comment>
<dbReference type="GeneTree" id="ENSGT01150000286939"/>
<keyword evidence="15" id="KW-1185">Reference proteome</keyword>
<dbReference type="GO" id="GO:0008270">
    <property type="term" value="F:zinc ion binding"/>
    <property type="evidence" value="ECO:0007669"/>
    <property type="project" value="UniProtKB-KW"/>
</dbReference>
<reference evidence="14" key="2">
    <citation type="submission" date="2025-09" db="UniProtKB">
        <authorList>
            <consortium name="Ensembl"/>
        </authorList>
    </citation>
    <scope>IDENTIFICATION</scope>
</reference>
<dbReference type="Pfam" id="PF13894">
    <property type="entry name" value="zf-C2H2_4"/>
    <property type="match status" value="1"/>
</dbReference>
<proteinExistence type="inferred from homology"/>
<sequence length="92" mass="10304">LLSSTSSQRSSLMRPYRCADCNKGFAQIAHLRIHQRTHSGERPYCCISCGKSFAENSKLRIHQRTHTGERPGPEPLTVSCPTRLTHQLTGLV</sequence>
<evidence type="ECO:0000256" key="4">
    <source>
        <dbReference type="ARBA" id="ARBA00022723"/>
    </source>
</evidence>
<evidence type="ECO:0000256" key="5">
    <source>
        <dbReference type="ARBA" id="ARBA00022737"/>
    </source>
</evidence>
<dbReference type="GO" id="GO:0000978">
    <property type="term" value="F:RNA polymerase II cis-regulatory region sequence-specific DNA binding"/>
    <property type="evidence" value="ECO:0007669"/>
    <property type="project" value="TreeGrafter"/>
</dbReference>
<evidence type="ECO:0000313" key="14">
    <source>
        <dbReference type="Ensembl" id="ENSCABP00000013298.1"/>
    </source>
</evidence>
<dbReference type="PROSITE" id="PS00028">
    <property type="entry name" value="ZINC_FINGER_C2H2_1"/>
    <property type="match status" value="2"/>
</dbReference>
<dbReference type="InterPro" id="IPR036236">
    <property type="entry name" value="Znf_C2H2_sf"/>
</dbReference>
<evidence type="ECO:0000256" key="1">
    <source>
        <dbReference type="ARBA" id="ARBA00003767"/>
    </source>
</evidence>
<dbReference type="Gene3D" id="3.30.160.60">
    <property type="entry name" value="Classic Zinc Finger"/>
    <property type="match status" value="2"/>
</dbReference>
<keyword evidence="4" id="KW-0479">Metal-binding</keyword>
<feature type="domain" description="C2H2-type" evidence="13">
    <location>
        <begin position="44"/>
        <end position="71"/>
    </location>
</feature>
<keyword evidence="8" id="KW-0805">Transcription regulation</keyword>
<evidence type="ECO:0000256" key="12">
    <source>
        <dbReference type="PROSITE-ProRule" id="PRU00042"/>
    </source>
</evidence>
<dbReference type="AlphaFoldDB" id="A0A8C0GVP5"/>
<evidence type="ECO:0000313" key="15">
    <source>
        <dbReference type="Proteomes" id="UP000694404"/>
    </source>
</evidence>
<comment type="function">
    <text evidence="1">May be involved in transcriptional regulation.</text>
</comment>
<keyword evidence="9" id="KW-0238">DNA-binding</keyword>